<evidence type="ECO:0000313" key="2">
    <source>
        <dbReference type="Proteomes" id="UP000823941"/>
    </source>
</evidence>
<sequence length="181" mass="21347">MKDIPAPGFISTGRMDLFPLAINDRYHEFTKTVKKKATELKLKSQLERRLVGLWTALPLLPEDLIEKGLIYIVVEAAKPWYNGANVEEFLEYMKDWYEKDEFRQMVVYGRRHRANNTPESWNKTLNRITNDSNFLFEREDGESSPKRRRQSLIENDIFILKSQLQLVNAEISVGHFLEKLR</sequence>
<comment type="caution">
    <text evidence="1">The sequence shown here is derived from an EMBL/GenBank/DDBJ whole genome shotgun (WGS) entry which is preliminary data.</text>
</comment>
<gene>
    <name evidence="1" type="ORF">JYU34_001592</name>
</gene>
<protein>
    <submittedName>
        <fullName evidence="1">Uncharacterized protein</fullName>
    </submittedName>
</protein>
<keyword evidence="2" id="KW-1185">Reference proteome</keyword>
<accession>A0ABQ7R4D3</accession>
<name>A0ABQ7R4D3_PLUXY</name>
<reference evidence="1 2" key="1">
    <citation type="submission" date="2021-06" db="EMBL/GenBank/DDBJ databases">
        <title>A haploid diamondback moth (Plutella xylostella L.) genome assembly resolves 31 chromosomes and identifies a diamide resistance mutation.</title>
        <authorList>
            <person name="Ward C.M."/>
            <person name="Perry K.D."/>
            <person name="Baker G."/>
            <person name="Powis K."/>
            <person name="Heckel D.G."/>
            <person name="Baxter S.W."/>
        </authorList>
    </citation>
    <scope>NUCLEOTIDE SEQUENCE [LARGE SCALE GENOMIC DNA]</scope>
    <source>
        <strain evidence="1 2">LV</strain>
        <tissue evidence="1">Single pupa</tissue>
    </source>
</reference>
<organism evidence="1 2">
    <name type="scientific">Plutella xylostella</name>
    <name type="common">Diamondback moth</name>
    <name type="synonym">Plutella maculipennis</name>
    <dbReference type="NCBI Taxonomy" id="51655"/>
    <lineage>
        <taxon>Eukaryota</taxon>
        <taxon>Metazoa</taxon>
        <taxon>Ecdysozoa</taxon>
        <taxon>Arthropoda</taxon>
        <taxon>Hexapoda</taxon>
        <taxon>Insecta</taxon>
        <taxon>Pterygota</taxon>
        <taxon>Neoptera</taxon>
        <taxon>Endopterygota</taxon>
        <taxon>Lepidoptera</taxon>
        <taxon>Glossata</taxon>
        <taxon>Ditrysia</taxon>
        <taxon>Yponomeutoidea</taxon>
        <taxon>Plutellidae</taxon>
        <taxon>Plutella</taxon>
    </lineage>
</organism>
<dbReference type="EMBL" id="JAHIBW010000003">
    <property type="protein sequence ID" value="KAG7312133.1"/>
    <property type="molecule type" value="Genomic_DNA"/>
</dbReference>
<proteinExistence type="predicted"/>
<dbReference type="Proteomes" id="UP000823941">
    <property type="component" value="Chromosome 3"/>
</dbReference>
<evidence type="ECO:0000313" key="1">
    <source>
        <dbReference type="EMBL" id="KAG7312133.1"/>
    </source>
</evidence>